<dbReference type="SUPFAM" id="SSF46689">
    <property type="entry name" value="Homeodomain-like"/>
    <property type="match status" value="2"/>
</dbReference>
<feature type="compositionally biased region" description="Basic and acidic residues" evidence="7">
    <location>
        <begin position="444"/>
        <end position="466"/>
    </location>
</feature>
<dbReference type="CDD" id="cd00167">
    <property type="entry name" value="SANT"/>
    <property type="match status" value="3"/>
</dbReference>
<feature type="compositionally biased region" description="Basic and acidic residues" evidence="7">
    <location>
        <begin position="1"/>
        <end position="20"/>
    </location>
</feature>
<feature type="non-terminal residue" evidence="10">
    <location>
        <position position="935"/>
    </location>
</feature>
<dbReference type="EMBL" id="BKCP01004616">
    <property type="protein sequence ID" value="GER32519.1"/>
    <property type="molecule type" value="Genomic_DNA"/>
</dbReference>
<evidence type="ECO:0000259" key="9">
    <source>
        <dbReference type="PROSITE" id="PS51294"/>
    </source>
</evidence>
<keyword evidence="4" id="KW-0238">DNA-binding</keyword>
<feature type="region of interest" description="Disordered" evidence="7">
    <location>
        <begin position="632"/>
        <end position="664"/>
    </location>
</feature>
<dbReference type="InterPro" id="IPR001005">
    <property type="entry name" value="SANT/Myb"/>
</dbReference>
<evidence type="ECO:0000256" key="6">
    <source>
        <dbReference type="ARBA" id="ARBA00023242"/>
    </source>
</evidence>
<feature type="region of interest" description="Disordered" evidence="7">
    <location>
        <begin position="1"/>
        <end position="42"/>
    </location>
</feature>
<dbReference type="Proteomes" id="UP000325081">
    <property type="component" value="Unassembled WGS sequence"/>
</dbReference>
<feature type="domain" description="Myb-like" evidence="8">
    <location>
        <begin position="137"/>
        <end position="187"/>
    </location>
</feature>
<dbReference type="GO" id="GO:0000981">
    <property type="term" value="F:DNA-binding transcription factor activity, RNA polymerase II-specific"/>
    <property type="evidence" value="ECO:0007669"/>
    <property type="project" value="TreeGrafter"/>
</dbReference>
<dbReference type="PANTHER" id="PTHR45614:SF266">
    <property type="entry name" value="TRANSCRIPTION FACTOR MYB3R-4"/>
    <property type="match status" value="1"/>
</dbReference>
<dbReference type="PANTHER" id="PTHR45614">
    <property type="entry name" value="MYB PROTEIN-RELATED"/>
    <property type="match status" value="1"/>
</dbReference>
<dbReference type="GO" id="GO:0005634">
    <property type="term" value="C:nucleus"/>
    <property type="evidence" value="ECO:0007669"/>
    <property type="project" value="UniProtKB-SubCell"/>
</dbReference>
<feature type="domain" description="HTH myb-type" evidence="9">
    <location>
        <begin position="85"/>
        <end position="140"/>
    </location>
</feature>
<feature type="compositionally biased region" description="Basic and acidic residues" evidence="7">
    <location>
        <begin position="481"/>
        <end position="497"/>
    </location>
</feature>
<gene>
    <name evidence="10" type="ORF">STAS_08589</name>
</gene>
<evidence type="ECO:0000256" key="2">
    <source>
        <dbReference type="ARBA" id="ARBA00022737"/>
    </source>
</evidence>
<dbReference type="FunFam" id="1.10.10.60:FF:000010">
    <property type="entry name" value="Transcriptional activator Myb isoform A"/>
    <property type="match status" value="1"/>
</dbReference>
<dbReference type="GO" id="GO:0000978">
    <property type="term" value="F:RNA polymerase II cis-regulatory region sequence-specific DNA binding"/>
    <property type="evidence" value="ECO:0007669"/>
    <property type="project" value="TreeGrafter"/>
</dbReference>
<dbReference type="InterPro" id="IPR017930">
    <property type="entry name" value="Myb_dom"/>
</dbReference>
<evidence type="ECO:0000313" key="10">
    <source>
        <dbReference type="EMBL" id="GER32519.1"/>
    </source>
</evidence>
<sequence>MESDRTSNKTLSDGDRDGIRRPRHLHGRTSGPTRRSTKGQWTEEEDEILRLAVQQFKGKNWKKIAERFKDRTDVQCLHRWQKVLNPDLVKGPWSKEEDEIIIEMVNRYGPKKWSTIAQHLHGRIGKQCRERWHNHLNPNINKEAWTQDEELALIRAHQIHGNKWAELTKFLPGRTDNAIKNHWNSSVKKKLDIYLSSGLLSQCQDLPLVTYQSTAAASSSLKAPQSSEDDSVMKGGVELEEASECSQSSALASMSRVRPTNNTVALANATEELNPFPSSEDYRPQFQQDASAVPETLCEQFRESGLSLDWGAFMGKNWQFNPNELPDLSLFDLVQDSGMFLTALGSHNNLEALPPQEPSLHPEPGLVRDPEQEHLLLHSAKFQINEDGTFGPQSQSFCLPPDILDSSFTESVPFPDQIPTSDGTLVFGKYSHENAEQACNQPSDIHDELINPTKDSDNSNEIKEPPKLVPTNNFVMPLVNDPERSPSGEKKNERKDSGTLFYEPPRFPSLDVPFFSCDLMPPGGDMHQEEYSPLGLRHVMASMATPFRMWDPQSRDENSFSPDVILKSAARTFTGTPSILKKRNRDLVSPLTEKRGEKKQEPFFDSCGSFSRLEVMFDECVDKENAGLGDCGKEENQGHNSGGECLDERDGKSVTTSVRTTAGEDDAVEKENGFSGILVEHNVNDMAFFSPDHSRVKTDRPIVLSARALGKRCSRRVDPGISVLCSPRLCAKDGTNLIIATSHQSVSPKKKVESLDRGVTSENNSSIFIDTPFKRSIESPSAWKSPWFLNTFVPGPRVDTDITIEDIGYILSPEDRSYDALGLMKQLGEQTARAFADAQNVLGEETPETIMKGKCFVDRHADKGNHCSSSSLTDHHILASNFTERRTLDFSECGTPRKEAWKVSSGIKFSSSSAYLLKGCRSIQQSVSSCLFIVQ</sequence>
<evidence type="ECO:0000256" key="4">
    <source>
        <dbReference type="ARBA" id="ARBA00023125"/>
    </source>
</evidence>
<dbReference type="InterPro" id="IPR050560">
    <property type="entry name" value="MYB_TF"/>
</dbReference>
<feature type="domain" description="HTH myb-type" evidence="9">
    <location>
        <begin position="33"/>
        <end position="84"/>
    </location>
</feature>
<evidence type="ECO:0000256" key="7">
    <source>
        <dbReference type="SAM" id="MobiDB-lite"/>
    </source>
</evidence>
<dbReference type="SMART" id="SM00717">
    <property type="entry name" value="SANT"/>
    <property type="match status" value="3"/>
</dbReference>
<dbReference type="InterPro" id="IPR009057">
    <property type="entry name" value="Homeodomain-like_sf"/>
</dbReference>
<dbReference type="PROSITE" id="PS50090">
    <property type="entry name" value="MYB_LIKE"/>
    <property type="match status" value="3"/>
</dbReference>
<proteinExistence type="predicted"/>
<keyword evidence="6" id="KW-0539">Nucleus</keyword>
<dbReference type="FunFam" id="1.10.10.60:FF:000324">
    <property type="entry name" value="Transcription factor MYB3R-2"/>
    <property type="match status" value="1"/>
</dbReference>
<dbReference type="Pfam" id="PF13921">
    <property type="entry name" value="Myb_DNA-bind_6"/>
    <property type="match status" value="1"/>
</dbReference>
<dbReference type="Gene3D" id="1.10.10.60">
    <property type="entry name" value="Homeodomain-like"/>
    <property type="match status" value="3"/>
</dbReference>
<dbReference type="Pfam" id="PF00249">
    <property type="entry name" value="Myb_DNA-binding"/>
    <property type="match status" value="1"/>
</dbReference>
<keyword evidence="11" id="KW-1185">Reference proteome</keyword>
<feature type="region of interest" description="Disordered" evidence="7">
    <location>
        <begin position="441"/>
        <end position="502"/>
    </location>
</feature>
<evidence type="ECO:0000259" key="8">
    <source>
        <dbReference type="PROSITE" id="PS50090"/>
    </source>
</evidence>
<accession>A0A5A7PIE1</accession>
<evidence type="ECO:0000256" key="1">
    <source>
        <dbReference type="ARBA" id="ARBA00004123"/>
    </source>
</evidence>
<dbReference type="PROSITE" id="PS51294">
    <property type="entry name" value="HTH_MYB"/>
    <property type="match status" value="3"/>
</dbReference>
<evidence type="ECO:0000256" key="5">
    <source>
        <dbReference type="ARBA" id="ARBA00023163"/>
    </source>
</evidence>
<feature type="compositionally biased region" description="Polar residues" evidence="7">
    <location>
        <begin position="30"/>
        <end position="40"/>
    </location>
</feature>
<comment type="subcellular location">
    <subcellularLocation>
        <location evidence="1">Nucleus</location>
    </subcellularLocation>
</comment>
<dbReference type="FunFam" id="1.10.10.60:FF:000016">
    <property type="entry name" value="Transcriptional activator Myb isoform A"/>
    <property type="match status" value="1"/>
</dbReference>
<comment type="caution">
    <text evidence="10">The sequence shown here is derived from an EMBL/GenBank/DDBJ whole genome shotgun (WGS) entry which is preliminary data.</text>
</comment>
<organism evidence="10 11">
    <name type="scientific">Striga asiatica</name>
    <name type="common">Asiatic witchweed</name>
    <name type="synonym">Buchnera asiatica</name>
    <dbReference type="NCBI Taxonomy" id="4170"/>
    <lineage>
        <taxon>Eukaryota</taxon>
        <taxon>Viridiplantae</taxon>
        <taxon>Streptophyta</taxon>
        <taxon>Embryophyta</taxon>
        <taxon>Tracheophyta</taxon>
        <taxon>Spermatophyta</taxon>
        <taxon>Magnoliopsida</taxon>
        <taxon>eudicotyledons</taxon>
        <taxon>Gunneridae</taxon>
        <taxon>Pentapetalae</taxon>
        <taxon>asterids</taxon>
        <taxon>lamiids</taxon>
        <taxon>Lamiales</taxon>
        <taxon>Orobanchaceae</taxon>
        <taxon>Buchnereae</taxon>
        <taxon>Striga</taxon>
    </lineage>
</organism>
<feature type="domain" description="HTH myb-type" evidence="9">
    <location>
        <begin position="141"/>
        <end position="191"/>
    </location>
</feature>
<feature type="domain" description="Myb-like" evidence="8">
    <location>
        <begin position="85"/>
        <end position="136"/>
    </location>
</feature>
<keyword evidence="2" id="KW-0677">Repeat</keyword>
<reference evidence="11" key="1">
    <citation type="journal article" date="2019" name="Curr. Biol.">
        <title>Genome Sequence of Striga asiatica Provides Insight into the Evolution of Plant Parasitism.</title>
        <authorList>
            <person name="Yoshida S."/>
            <person name="Kim S."/>
            <person name="Wafula E.K."/>
            <person name="Tanskanen J."/>
            <person name="Kim Y.M."/>
            <person name="Honaas L."/>
            <person name="Yang Z."/>
            <person name="Spallek T."/>
            <person name="Conn C.E."/>
            <person name="Ichihashi Y."/>
            <person name="Cheong K."/>
            <person name="Cui S."/>
            <person name="Der J.P."/>
            <person name="Gundlach H."/>
            <person name="Jiao Y."/>
            <person name="Hori C."/>
            <person name="Ishida J.K."/>
            <person name="Kasahara H."/>
            <person name="Kiba T."/>
            <person name="Kim M.S."/>
            <person name="Koo N."/>
            <person name="Laohavisit A."/>
            <person name="Lee Y.H."/>
            <person name="Lumba S."/>
            <person name="McCourt P."/>
            <person name="Mortimer J.C."/>
            <person name="Mutuku J.M."/>
            <person name="Nomura T."/>
            <person name="Sasaki-Sekimoto Y."/>
            <person name="Seto Y."/>
            <person name="Wang Y."/>
            <person name="Wakatake T."/>
            <person name="Sakakibara H."/>
            <person name="Demura T."/>
            <person name="Yamaguchi S."/>
            <person name="Yoneyama K."/>
            <person name="Manabe R.I."/>
            <person name="Nelson D.C."/>
            <person name="Schulman A.H."/>
            <person name="Timko M.P."/>
            <person name="dePamphilis C.W."/>
            <person name="Choi D."/>
            <person name="Shirasu K."/>
        </authorList>
    </citation>
    <scope>NUCLEOTIDE SEQUENCE [LARGE SCALE GENOMIC DNA]</scope>
    <source>
        <strain evidence="11">cv. UVA1</strain>
    </source>
</reference>
<feature type="domain" description="Myb-like" evidence="8">
    <location>
        <begin position="33"/>
        <end position="84"/>
    </location>
</feature>
<dbReference type="AlphaFoldDB" id="A0A5A7PIE1"/>
<keyword evidence="5" id="KW-0804">Transcription</keyword>
<evidence type="ECO:0000313" key="11">
    <source>
        <dbReference type="Proteomes" id="UP000325081"/>
    </source>
</evidence>
<name>A0A5A7PIE1_STRAF</name>
<dbReference type="OrthoDB" id="2143914at2759"/>
<keyword evidence="3" id="KW-0805">Transcription regulation</keyword>
<protein>
    <submittedName>
        <fullName evidence="10">Myb-related protein</fullName>
    </submittedName>
</protein>
<evidence type="ECO:0000256" key="3">
    <source>
        <dbReference type="ARBA" id="ARBA00023015"/>
    </source>
</evidence>